<protein>
    <submittedName>
        <fullName evidence="2">Uncharacterized protein</fullName>
    </submittedName>
</protein>
<dbReference type="EMBL" id="HACA01002711">
    <property type="protein sequence ID" value="CDW20072.1"/>
    <property type="molecule type" value="Transcribed_RNA"/>
</dbReference>
<name>A0A0K2T399_LEPSM</name>
<evidence type="ECO:0000313" key="2">
    <source>
        <dbReference type="EMBL" id="CDW20072.1"/>
    </source>
</evidence>
<evidence type="ECO:0000256" key="1">
    <source>
        <dbReference type="SAM" id="MobiDB-lite"/>
    </source>
</evidence>
<dbReference type="AlphaFoldDB" id="A0A0K2T399"/>
<proteinExistence type="predicted"/>
<feature type="region of interest" description="Disordered" evidence="1">
    <location>
        <begin position="1"/>
        <end position="34"/>
    </location>
</feature>
<organism evidence="2">
    <name type="scientific">Lepeophtheirus salmonis</name>
    <name type="common">Salmon louse</name>
    <name type="synonym">Caligus salmonis</name>
    <dbReference type="NCBI Taxonomy" id="72036"/>
    <lineage>
        <taxon>Eukaryota</taxon>
        <taxon>Metazoa</taxon>
        <taxon>Ecdysozoa</taxon>
        <taxon>Arthropoda</taxon>
        <taxon>Crustacea</taxon>
        <taxon>Multicrustacea</taxon>
        <taxon>Hexanauplia</taxon>
        <taxon>Copepoda</taxon>
        <taxon>Siphonostomatoida</taxon>
        <taxon>Caligidae</taxon>
        <taxon>Lepeophtheirus</taxon>
    </lineage>
</organism>
<accession>A0A0K2T399</accession>
<reference evidence="2" key="1">
    <citation type="submission" date="2014-05" db="EMBL/GenBank/DDBJ databases">
        <authorList>
            <person name="Chronopoulou M."/>
        </authorList>
    </citation>
    <scope>NUCLEOTIDE SEQUENCE</scope>
    <source>
        <tissue evidence="2">Whole organism</tissue>
    </source>
</reference>
<feature type="compositionally biased region" description="Basic and acidic residues" evidence="1">
    <location>
        <begin position="1"/>
        <end position="10"/>
    </location>
</feature>
<sequence>MRAHARDLGVHAKSYQKASGKSLVGMERPHLTPE</sequence>